<evidence type="ECO:0000256" key="6">
    <source>
        <dbReference type="ARBA" id="ARBA00023244"/>
    </source>
</evidence>
<evidence type="ECO:0000256" key="2">
    <source>
        <dbReference type="ARBA" id="ARBA00004735"/>
    </source>
</evidence>
<evidence type="ECO:0000256" key="8">
    <source>
        <dbReference type="ARBA" id="ARBA00033064"/>
    </source>
</evidence>
<evidence type="ECO:0000259" key="10">
    <source>
        <dbReference type="Pfam" id="PF01379"/>
    </source>
</evidence>
<dbReference type="SUPFAM" id="SSF53850">
    <property type="entry name" value="Periplasmic binding protein-like II"/>
    <property type="match status" value="1"/>
</dbReference>
<dbReference type="PRINTS" id="PR00151">
    <property type="entry name" value="PORPHBDMNASE"/>
</dbReference>
<evidence type="ECO:0000256" key="1">
    <source>
        <dbReference type="ARBA" id="ARBA00002869"/>
    </source>
</evidence>
<evidence type="ECO:0000256" key="3">
    <source>
        <dbReference type="ARBA" id="ARBA00005638"/>
    </source>
</evidence>
<dbReference type="GO" id="GO:0004418">
    <property type="term" value="F:hydroxymethylbilane synthase activity"/>
    <property type="evidence" value="ECO:0007669"/>
    <property type="project" value="UniProtKB-EC"/>
</dbReference>
<proteinExistence type="inferred from homology"/>
<sequence length="512" mass="57960">MPKQLILGARSSVLSKLQAHTVGKALLRHNKGIKVQYHFKESQGDKDLTTPLWKTAGQGIFTKDLQEDLLSGKIDAIIHSWKDLDLTERKGTKVISVLPRADQRDVLLFKRSKWIHSPETLYFLTSSPRREHNLSVFFKEFLPTPLSHLPIKFESVRGNIQTRIKKFLEMDVSGIVLAKAALDRLLDSSSLDEDIPELKETRNFLRESLNQCLFIVLPLSQNPNAPAQSAPCAEIREEDTDILSFFETLKDANTELSVVKERNILKNYGGGCHQKIGVSILQKAYGEVQFLRGETEEGEKIGKKEISNLFHSRFSKEEVWPPLAKMAARQRERLGYRVPDKSDIFVSRGYAFPLDLSVNPSQQILWAAGLSTWKDLSKRGFWVHGTADGLGEAEDPNIHILLGKKPNFIKLSHAESDTSYSTYPLVATYLVSAPEIPIEFQPEKVKAAYWRSGSEFEIITKRFPELKNVIHFVGPGSTYIKIKRALGEAGEGKVFVSLSFEHWVENYISKEK</sequence>
<dbReference type="AlphaFoldDB" id="A0A4R9M1C5"/>
<keyword evidence="5" id="KW-0808">Transferase</keyword>
<dbReference type="PANTHER" id="PTHR11557:SF0">
    <property type="entry name" value="PORPHOBILINOGEN DEAMINASE"/>
    <property type="match status" value="1"/>
</dbReference>
<dbReference type="Proteomes" id="UP000298058">
    <property type="component" value="Unassembled WGS sequence"/>
</dbReference>
<dbReference type="RefSeq" id="WP_135759041.1">
    <property type="nucleotide sequence ID" value="NZ_RQHW01000010.1"/>
</dbReference>
<comment type="function">
    <text evidence="1">Tetrapolymerization of the monopyrrole PBG into the hydroxymethylbilane pre-uroporphyrinogen in several discrete steps.</text>
</comment>
<accession>A0A4R9M1C5</accession>
<feature type="domain" description="Porphobilinogen deaminase N-terminal" evidence="10">
    <location>
        <begin position="6"/>
        <end position="242"/>
    </location>
</feature>
<comment type="pathway">
    <text evidence="2">Porphyrin-containing compound metabolism; protoporphyrin-IX biosynthesis; coproporphyrinogen-III from 5-aminolevulinate: step 2/4.</text>
</comment>
<organism evidence="11 12">
    <name type="scientific">Leptospira idonii</name>
    <dbReference type="NCBI Taxonomy" id="1193500"/>
    <lineage>
        <taxon>Bacteria</taxon>
        <taxon>Pseudomonadati</taxon>
        <taxon>Spirochaetota</taxon>
        <taxon>Spirochaetia</taxon>
        <taxon>Leptospirales</taxon>
        <taxon>Leptospiraceae</taxon>
        <taxon>Leptospira</taxon>
    </lineage>
</organism>
<gene>
    <name evidence="11" type="ORF">EHS15_02885</name>
</gene>
<keyword evidence="6" id="KW-0627">Porphyrin biosynthesis</keyword>
<evidence type="ECO:0000256" key="5">
    <source>
        <dbReference type="ARBA" id="ARBA00022679"/>
    </source>
</evidence>
<dbReference type="EMBL" id="RQHW01000010">
    <property type="protein sequence ID" value="TGN20554.1"/>
    <property type="molecule type" value="Genomic_DNA"/>
</dbReference>
<dbReference type="GO" id="GO:0005737">
    <property type="term" value="C:cytoplasm"/>
    <property type="evidence" value="ECO:0007669"/>
    <property type="project" value="TreeGrafter"/>
</dbReference>
<reference evidence="11" key="1">
    <citation type="journal article" date="2019" name="PLoS Negl. Trop. Dis.">
        <title>Revisiting the worldwide diversity of Leptospira species in the environment.</title>
        <authorList>
            <person name="Vincent A.T."/>
            <person name="Schiettekatte O."/>
            <person name="Bourhy P."/>
            <person name="Veyrier F.J."/>
            <person name="Picardeau M."/>
        </authorList>
    </citation>
    <scope>NUCLEOTIDE SEQUENCE [LARGE SCALE GENOMIC DNA]</scope>
    <source>
        <strain evidence="11">201300427</strain>
    </source>
</reference>
<protein>
    <recommendedName>
        <fullName evidence="4">hydroxymethylbilane synthase</fullName>
        <ecNumber evidence="4">2.5.1.61</ecNumber>
    </recommendedName>
    <alternativeName>
        <fullName evidence="8">Hydroxymethylbilane synthase</fullName>
    </alternativeName>
    <alternativeName>
        <fullName evidence="7">Pre-uroporphyrinogen synthase</fullName>
    </alternativeName>
</protein>
<dbReference type="OrthoDB" id="9810298at2"/>
<name>A0A4R9M1C5_9LEPT</name>
<evidence type="ECO:0000313" key="11">
    <source>
        <dbReference type="EMBL" id="TGN20554.1"/>
    </source>
</evidence>
<comment type="similarity">
    <text evidence="3">Belongs to the HMBS family.</text>
</comment>
<dbReference type="PANTHER" id="PTHR11557">
    <property type="entry name" value="PORPHOBILINOGEN DEAMINASE"/>
    <property type="match status" value="1"/>
</dbReference>
<dbReference type="GO" id="GO:0006783">
    <property type="term" value="P:heme biosynthetic process"/>
    <property type="evidence" value="ECO:0007669"/>
    <property type="project" value="TreeGrafter"/>
</dbReference>
<dbReference type="EC" id="2.5.1.61" evidence="4"/>
<dbReference type="InterPro" id="IPR000860">
    <property type="entry name" value="HemC"/>
</dbReference>
<comment type="catalytic activity">
    <reaction evidence="9">
        <text>4 porphobilinogen + H2O = hydroxymethylbilane + 4 NH4(+)</text>
        <dbReference type="Rhea" id="RHEA:13185"/>
        <dbReference type="ChEBI" id="CHEBI:15377"/>
        <dbReference type="ChEBI" id="CHEBI:28938"/>
        <dbReference type="ChEBI" id="CHEBI:57845"/>
        <dbReference type="ChEBI" id="CHEBI:58126"/>
        <dbReference type="EC" id="2.5.1.61"/>
    </reaction>
</comment>
<keyword evidence="12" id="KW-1185">Reference proteome</keyword>
<evidence type="ECO:0000313" key="12">
    <source>
        <dbReference type="Proteomes" id="UP000298058"/>
    </source>
</evidence>
<evidence type="ECO:0000256" key="9">
    <source>
        <dbReference type="ARBA" id="ARBA00048169"/>
    </source>
</evidence>
<evidence type="ECO:0000256" key="4">
    <source>
        <dbReference type="ARBA" id="ARBA00012655"/>
    </source>
</evidence>
<dbReference type="Gene3D" id="3.40.190.10">
    <property type="entry name" value="Periplasmic binding protein-like II"/>
    <property type="match status" value="2"/>
</dbReference>
<dbReference type="InterPro" id="IPR022417">
    <property type="entry name" value="Porphobilin_deaminase_N"/>
</dbReference>
<evidence type="ECO:0000256" key="7">
    <source>
        <dbReference type="ARBA" id="ARBA00030685"/>
    </source>
</evidence>
<dbReference type="Pfam" id="PF01379">
    <property type="entry name" value="Porphobil_deam"/>
    <property type="match status" value="1"/>
</dbReference>
<comment type="caution">
    <text evidence="11">The sequence shown here is derived from an EMBL/GenBank/DDBJ whole genome shotgun (WGS) entry which is preliminary data.</text>
</comment>